<dbReference type="AlphaFoldDB" id="L7CHN7"/>
<dbReference type="PATRIC" id="fig|993516.3.peg.3185"/>
<name>L7CHN7_RHOBT</name>
<dbReference type="EMBL" id="AMWG01000075">
    <property type="protein sequence ID" value="ELP33142.1"/>
    <property type="molecule type" value="Genomic_DNA"/>
</dbReference>
<accession>L7CHN7</accession>
<comment type="caution">
    <text evidence="1">The sequence shown here is derived from an EMBL/GenBank/DDBJ whole genome shotgun (WGS) entry which is preliminary data.</text>
</comment>
<evidence type="ECO:0000313" key="1">
    <source>
        <dbReference type="EMBL" id="ELP33142.1"/>
    </source>
</evidence>
<evidence type="ECO:0000313" key="2">
    <source>
        <dbReference type="Proteomes" id="UP000010959"/>
    </source>
</evidence>
<reference evidence="1 2" key="1">
    <citation type="journal article" date="2013" name="Mar. Genomics">
        <title>Expression of sulfatases in Rhodopirellula baltica and the diversity of sulfatases in the genus Rhodopirellula.</title>
        <authorList>
            <person name="Wegner C.E."/>
            <person name="Richter-Heitmann T."/>
            <person name="Klindworth A."/>
            <person name="Klockow C."/>
            <person name="Richter M."/>
            <person name="Achstetter T."/>
            <person name="Glockner F.O."/>
            <person name="Harder J."/>
        </authorList>
    </citation>
    <scope>NUCLEOTIDE SEQUENCE [LARGE SCALE GENOMIC DNA]</scope>
    <source>
        <strain evidence="1 2">SWK14</strain>
    </source>
</reference>
<sequence length="51" mass="5758">MTMRSRSRLRPSVDKEEAMAMLMAVQSDLIPEDLVDRRVEPTQGLSRLPGS</sequence>
<dbReference type="Proteomes" id="UP000010959">
    <property type="component" value="Unassembled WGS sequence"/>
</dbReference>
<gene>
    <name evidence="1" type="ORF">RBSWK_02988</name>
</gene>
<proteinExistence type="predicted"/>
<protein>
    <submittedName>
        <fullName evidence="1">Uncharacterized protein</fullName>
    </submittedName>
</protein>
<organism evidence="1 2">
    <name type="scientific">Rhodopirellula baltica SWK14</name>
    <dbReference type="NCBI Taxonomy" id="993516"/>
    <lineage>
        <taxon>Bacteria</taxon>
        <taxon>Pseudomonadati</taxon>
        <taxon>Planctomycetota</taxon>
        <taxon>Planctomycetia</taxon>
        <taxon>Pirellulales</taxon>
        <taxon>Pirellulaceae</taxon>
        <taxon>Rhodopirellula</taxon>
    </lineage>
</organism>